<comment type="caution">
    <text evidence="8">The sequence shown here is derived from an EMBL/GenBank/DDBJ whole genome shotgun (WGS) entry which is preliminary data.</text>
</comment>
<accession>A0A4R8PZ64</accession>
<keyword evidence="3" id="KW-0285">Flavoprotein</keyword>
<protein>
    <submittedName>
        <fullName evidence="8">FAD-dependent monooxygenase sdnN</fullName>
    </submittedName>
</protein>
<evidence type="ECO:0000256" key="2">
    <source>
        <dbReference type="ARBA" id="ARBA00007992"/>
    </source>
</evidence>
<dbReference type="GO" id="GO:0071949">
    <property type="term" value="F:FAD binding"/>
    <property type="evidence" value="ECO:0007669"/>
    <property type="project" value="InterPro"/>
</dbReference>
<dbReference type="InterPro" id="IPR036188">
    <property type="entry name" value="FAD/NAD-bd_sf"/>
</dbReference>
<proteinExistence type="inferred from homology"/>
<evidence type="ECO:0000256" key="1">
    <source>
        <dbReference type="ARBA" id="ARBA00001974"/>
    </source>
</evidence>
<comment type="cofactor">
    <cofactor evidence="1">
        <name>FAD</name>
        <dbReference type="ChEBI" id="CHEBI:57692"/>
    </cofactor>
</comment>
<evidence type="ECO:0000256" key="6">
    <source>
        <dbReference type="ARBA" id="ARBA00023033"/>
    </source>
</evidence>
<dbReference type="GO" id="GO:0004497">
    <property type="term" value="F:monooxygenase activity"/>
    <property type="evidence" value="ECO:0007669"/>
    <property type="project" value="UniProtKB-KW"/>
</dbReference>
<name>A0A4R8PZ64_9PEZI</name>
<dbReference type="Gene3D" id="3.50.50.60">
    <property type="entry name" value="FAD/NAD(P)-binding domain"/>
    <property type="match status" value="1"/>
</dbReference>
<keyword evidence="9" id="KW-1185">Reference proteome</keyword>
<evidence type="ECO:0000259" key="7">
    <source>
        <dbReference type="Pfam" id="PF01494"/>
    </source>
</evidence>
<evidence type="ECO:0000256" key="3">
    <source>
        <dbReference type="ARBA" id="ARBA00022630"/>
    </source>
</evidence>
<dbReference type="PANTHER" id="PTHR47356:SF2">
    <property type="entry name" value="FAD-BINDING DOMAIN-CONTAINING PROTEIN-RELATED"/>
    <property type="match status" value="1"/>
</dbReference>
<comment type="similarity">
    <text evidence="2">Belongs to the paxM FAD-dependent monooxygenase family.</text>
</comment>
<gene>
    <name evidence="8" type="primary">sdnN</name>
    <name evidence="8" type="ORF">C8035_v001584</name>
</gene>
<organism evidence="8 9">
    <name type="scientific">Colletotrichum spinosum</name>
    <dbReference type="NCBI Taxonomy" id="1347390"/>
    <lineage>
        <taxon>Eukaryota</taxon>
        <taxon>Fungi</taxon>
        <taxon>Dikarya</taxon>
        <taxon>Ascomycota</taxon>
        <taxon>Pezizomycotina</taxon>
        <taxon>Sordariomycetes</taxon>
        <taxon>Hypocreomycetidae</taxon>
        <taxon>Glomerellales</taxon>
        <taxon>Glomerellaceae</taxon>
        <taxon>Colletotrichum</taxon>
        <taxon>Colletotrichum orbiculare species complex</taxon>
    </lineage>
</organism>
<dbReference type="AlphaFoldDB" id="A0A4R8PZ64"/>
<dbReference type="InterPro" id="IPR002938">
    <property type="entry name" value="FAD-bd"/>
</dbReference>
<keyword evidence="4" id="KW-0274">FAD</keyword>
<evidence type="ECO:0000256" key="5">
    <source>
        <dbReference type="ARBA" id="ARBA00023002"/>
    </source>
</evidence>
<dbReference type="SUPFAM" id="SSF51905">
    <property type="entry name" value="FAD/NAD(P)-binding domain"/>
    <property type="match status" value="1"/>
</dbReference>
<feature type="domain" description="FAD-binding" evidence="7">
    <location>
        <begin position="7"/>
        <end position="340"/>
    </location>
</feature>
<keyword evidence="5" id="KW-0560">Oxidoreductase</keyword>
<dbReference type="PRINTS" id="PR00420">
    <property type="entry name" value="RNGMNOXGNASE"/>
</dbReference>
<evidence type="ECO:0000313" key="8">
    <source>
        <dbReference type="EMBL" id="TDZ31242.1"/>
    </source>
</evidence>
<evidence type="ECO:0000256" key="4">
    <source>
        <dbReference type="ARBA" id="ARBA00022827"/>
    </source>
</evidence>
<dbReference type="PANTHER" id="PTHR47356">
    <property type="entry name" value="FAD-DEPENDENT MONOOXYGENASE ASQG-RELATED"/>
    <property type="match status" value="1"/>
</dbReference>
<dbReference type="EMBL" id="QAPG01000107">
    <property type="protein sequence ID" value="TDZ31242.1"/>
    <property type="molecule type" value="Genomic_DNA"/>
</dbReference>
<dbReference type="InterPro" id="IPR050562">
    <property type="entry name" value="FAD_mOase_fung"/>
</dbReference>
<evidence type="ECO:0000313" key="9">
    <source>
        <dbReference type="Proteomes" id="UP000295083"/>
    </source>
</evidence>
<dbReference type="Proteomes" id="UP000295083">
    <property type="component" value="Unassembled WGS sequence"/>
</dbReference>
<dbReference type="Pfam" id="PF01494">
    <property type="entry name" value="FAD_binding_3"/>
    <property type="match status" value="1"/>
</dbReference>
<reference evidence="8 9" key="1">
    <citation type="submission" date="2018-11" db="EMBL/GenBank/DDBJ databases">
        <title>Genome sequence and assembly of Colletotrichum spinosum.</title>
        <authorList>
            <person name="Gan P."/>
            <person name="Shirasu K."/>
        </authorList>
    </citation>
    <scope>NUCLEOTIDE SEQUENCE [LARGE SCALE GENOMIC DNA]</scope>
    <source>
        <strain evidence="8 9">CBS 515.97</strain>
    </source>
</reference>
<keyword evidence="6 8" id="KW-0503">Monooxygenase</keyword>
<sequence>MATEPFRVIIIGGGPSGLTAAHAFHRAGIDFVVLERRDDIVEDLGASLVLGPPSLRVFHQLGILDKLLEIGCWLDDNKGFTVDGQVFKVSSAFDLLKAHHGTTPLAFHRAHLIQTLYDTLPDAAKSRYHTGKQLADITATETGVVVTCADGSSYPGTVVVGADGVHSATRRQMRRLALAEDPSRESTWDAEKPYETSYRCVWASFPRPTPAGQSYETQGTDRSVMYITGRERGWIFCYEKLAAPTRDRVGFTHDELESYVAQFADWPVTRELKVGDVWRERYTAGGAGLEEGICKHWSWGGRVVLVGDAAHKFTPNAGLGFNNGVQDVVALCNGLRRVLLDASGGEAQGGPLPDAATLERFFGEYRVERQELLEVDLNQSARLTRLHAWASTKDWIMARYILSWGFIQRLLLTYVVSPTIQKAKVLDFVSSSEPFEPGSFQWLYPLLNSIKGRALCFLLFLCLAGIAGGQISSHLT</sequence>